<dbReference type="PANTHER" id="PTHR12277">
    <property type="entry name" value="ALPHA/BETA HYDROLASE DOMAIN-CONTAINING PROTEIN"/>
    <property type="match status" value="1"/>
</dbReference>
<dbReference type="InterPro" id="IPR029058">
    <property type="entry name" value="AB_hydrolase_fold"/>
</dbReference>
<dbReference type="Gene3D" id="3.40.50.1820">
    <property type="entry name" value="alpha/beta hydrolase"/>
    <property type="match status" value="1"/>
</dbReference>
<evidence type="ECO:0000313" key="3">
    <source>
        <dbReference type="Proteomes" id="UP000556026"/>
    </source>
</evidence>
<dbReference type="SUPFAM" id="SSF53474">
    <property type="entry name" value="alpha/beta-Hydrolases"/>
    <property type="match status" value="1"/>
</dbReference>
<dbReference type="EMBL" id="BLXX01000007">
    <property type="protein sequence ID" value="GFO60111.1"/>
    <property type="molecule type" value="Genomic_DNA"/>
</dbReference>
<protein>
    <submittedName>
        <fullName evidence="2">Hydrolase</fullName>
    </submittedName>
</protein>
<name>A0A6V8MJE8_9BACT</name>
<gene>
    <name evidence="2" type="ORF">GMST_24360</name>
</gene>
<dbReference type="Proteomes" id="UP000556026">
    <property type="component" value="Unassembled WGS sequence"/>
</dbReference>
<evidence type="ECO:0000259" key="1">
    <source>
        <dbReference type="Pfam" id="PF12146"/>
    </source>
</evidence>
<dbReference type="RefSeq" id="WP_183354935.1">
    <property type="nucleotide sequence ID" value="NZ_BLXX01000007.1"/>
</dbReference>
<dbReference type="AlphaFoldDB" id="A0A6V8MJE8"/>
<proteinExistence type="predicted"/>
<reference evidence="3" key="1">
    <citation type="submission" date="2020-06" db="EMBL/GenBank/DDBJ databases">
        <title>Draft genomic sequence of Geomonas sp. Red330.</title>
        <authorList>
            <person name="Itoh H."/>
            <person name="Zhenxing X."/>
            <person name="Ushijima N."/>
            <person name="Masuda Y."/>
            <person name="Shiratori Y."/>
            <person name="Senoo K."/>
        </authorList>
    </citation>
    <scope>NUCLEOTIDE SEQUENCE [LARGE SCALE GENOMIC DNA]</scope>
    <source>
        <strain evidence="3">Red330</strain>
    </source>
</reference>
<dbReference type="GO" id="GO:0016787">
    <property type="term" value="F:hydrolase activity"/>
    <property type="evidence" value="ECO:0007669"/>
    <property type="project" value="UniProtKB-KW"/>
</dbReference>
<feature type="domain" description="Serine aminopeptidase S33" evidence="1">
    <location>
        <begin position="66"/>
        <end position="186"/>
    </location>
</feature>
<dbReference type="PANTHER" id="PTHR12277:SF81">
    <property type="entry name" value="PROTEIN ABHD13"/>
    <property type="match status" value="1"/>
</dbReference>
<sequence length="294" mass="31856">MTRWSFRAVLLLVVVCCQGCLGRFFYYPDRNVYHTPAKVGLGYEEVTFPSSDGTSLSGWFIPAPGAARGTVVHFHGNAQNMTAHFSFVHWLPRAGYNLFLFDYRGYGKSAGAPDRAGLFRDSQAALRYVAGRSDVDPERLVVLGQSLGGANAIAALGVPGAPRVQAVAVESAFASYRSIVREKMAQIPVLSLLRWPLSYLLIGDSYSPIDAVAAISPVPLLLIYETEDNIVPISEGEKLYQKAREPKEFWKVPGGVHAGAFAQSDSPYRKALVEFYDKALRGKAGTAPAGPAAP</sequence>
<evidence type="ECO:0000313" key="2">
    <source>
        <dbReference type="EMBL" id="GFO60111.1"/>
    </source>
</evidence>
<keyword evidence="3" id="KW-1185">Reference proteome</keyword>
<accession>A0A6V8MJE8</accession>
<keyword evidence="2" id="KW-0378">Hydrolase</keyword>
<comment type="caution">
    <text evidence="2">The sequence shown here is derived from an EMBL/GenBank/DDBJ whole genome shotgun (WGS) entry which is preliminary data.</text>
</comment>
<dbReference type="InterPro" id="IPR022742">
    <property type="entry name" value="Hydrolase_4"/>
</dbReference>
<organism evidence="2 3">
    <name type="scientific">Geomonas silvestris</name>
    <dbReference type="NCBI Taxonomy" id="2740184"/>
    <lineage>
        <taxon>Bacteria</taxon>
        <taxon>Pseudomonadati</taxon>
        <taxon>Thermodesulfobacteriota</taxon>
        <taxon>Desulfuromonadia</taxon>
        <taxon>Geobacterales</taxon>
        <taxon>Geobacteraceae</taxon>
        <taxon>Geomonas</taxon>
    </lineage>
</organism>
<dbReference type="Pfam" id="PF12146">
    <property type="entry name" value="Hydrolase_4"/>
    <property type="match status" value="1"/>
</dbReference>